<evidence type="ECO:0000256" key="12">
    <source>
        <dbReference type="ARBA" id="ARBA00023012"/>
    </source>
</evidence>
<feature type="transmembrane region" description="Helical" evidence="15">
    <location>
        <begin position="395"/>
        <end position="417"/>
    </location>
</feature>
<proteinExistence type="predicted"/>
<name>A0A9D1DAG1_9FIRM</name>
<dbReference type="PANTHER" id="PTHR45528:SF1">
    <property type="entry name" value="SENSOR HISTIDINE KINASE CPXA"/>
    <property type="match status" value="1"/>
</dbReference>
<evidence type="ECO:0000256" key="13">
    <source>
        <dbReference type="ARBA" id="ARBA00023136"/>
    </source>
</evidence>
<dbReference type="GO" id="GO:0000155">
    <property type="term" value="F:phosphorelay sensor kinase activity"/>
    <property type="evidence" value="ECO:0007669"/>
    <property type="project" value="InterPro"/>
</dbReference>
<feature type="transmembrane region" description="Helical" evidence="15">
    <location>
        <begin position="364"/>
        <end position="383"/>
    </location>
</feature>
<keyword evidence="14" id="KW-0175">Coiled coil</keyword>
<keyword evidence="6" id="KW-0808">Transferase</keyword>
<dbReference type="InterPro" id="IPR005467">
    <property type="entry name" value="His_kinase_dom"/>
</dbReference>
<evidence type="ECO:0000313" key="19">
    <source>
        <dbReference type="Proteomes" id="UP000886757"/>
    </source>
</evidence>
<dbReference type="InterPro" id="IPR003661">
    <property type="entry name" value="HisK_dim/P_dom"/>
</dbReference>
<dbReference type="SMART" id="SM00388">
    <property type="entry name" value="HisKA"/>
    <property type="match status" value="1"/>
</dbReference>
<comment type="catalytic activity">
    <reaction evidence="1">
        <text>ATP + protein L-histidine = ADP + protein N-phospho-L-histidine.</text>
        <dbReference type="EC" id="2.7.13.3"/>
    </reaction>
</comment>
<feature type="transmembrane region" description="Helical" evidence="15">
    <location>
        <begin position="446"/>
        <end position="467"/>
    </location>
</feature>
<evidence type="ECO:0000256" key="7">
    <source>
        <dbReference type="ARBA" id="ARBA00022692"/>
    </source>
</evidence>
<evidence type="ECO:0000256" key="10">
    <source>
        <dbReference type="ARBA" id="ARBA00022840"/>
    </source>
</evidence>
<dbReference type="Proteomes" id="UP000886757">
    <property type="component" value="Unassembled WGS sequence"/>
</dbReference>
<dbReference type="InterPro" id="IPR003660">
    <property type="entry name" value="HAMP_dom"/>
</dbReference>
<dbReference type="Gene3D" id="1.10.287.130">
    <property type="match status" value="1"/>
</dbReference>
<dbReference type="InterPro" id="IPR050398">
    <property type="entry name" value="HssS/ArlS-like"/>
</dbReference>
<dbReference type="Pfam" id="PF00512">
    <property type="entry name" value="HisKA"/>
    <property type="match status" value="1"/>
</dbReference>
<keyword evidence="11 15" id="KW-1133">Transmembrane helix</keyword>
<evidence type="ECO:0000256" key="11">
    <source>
        <dbReference type="ARBA" id="ARBA00022989"/>
    </source>
</evidence>
<dbReference type="Pfam" id="PF02518">
    <property type="entry name" value="HATPase_c"/>
    <property type="match status" value="1"/>
</dbReference>
<evidence type="ECO:0000256" key="8">
    <source>
        <dbReference type="ARBA" id="ARBA00022741"/>
    </source>
</evidence>
<feature type="transmembrane region" description="Helical" evidence="15">
    <location>
        <begin position="12"/>
        <end position="36"/>
    </location>
</feature>
<dbReference type="InterPro" id="IPR036890">
    <property type="entry name" value="HATPase_C_sf"/>
</dbReference>
<keyword evidence="13 15" id="KW-0472">Membrane</keyword>
<evidence type="ECO:0000256" key="1">
    <source>
        <dbReference type="ARBA" id="ARBA00000085"/>
    </source>
</evidence>
<protein>
    <recommendedName>
        <fullName evidence="3">histidine kinase</fullName>
        <ecNumber evidence="3">2.7.13.3</ecNumber>
    </recommendedName>
</protein>
<evidence type="ECO:0000256" key="2">
    <source>
        <dbReference type="ARBA" id="ARBA00004651"/>
    </source>
</evidence>
<evidence type="ECO:0000259" key="17">
    <source>
        <dbReference type="PROSITE" id="PS50885"/>
    </source>
</evidence>
<feature type="transmembrane region" description="Helical" evidence="15">
    <location>
        <begin position="473"/>
        <end position="489"/>
    </location>
</feature>
<reference evidence="18" key="1">
    <citation type="submission" date="2020-10" db="EMBL/GenBank/DDBJ databases">
        <authorList>
            <person name="Gilroy R."/>
        </authorList>
    </citation>
    <scope>NUCLEOTIDE SEQUENCE</scope>
    <source>
        <strain evidence="18">ChiSjej4B22-8148</strain>
    </source>
</reference>
<sequence length="785" mass="88613">MGRLIYKKWAKVLLMILQTAAACLLVFSVIRIGFWLEDSLNLNELSRDYEESELFLGTVNTIIENKIRGQQNLELFEKDGEFYGKREIDIQSYGEDQEAVQDLNTTYLLEDLLSFCEDGGREALHSAISQAQEEEHSTGQEAGELLSEQAYTLETILPITGIPLTECSRWYSDSASFLFRMYVRLDEVCQDIWDRYQEYQNVQDETWSPDAPSNLRYCIENTATGKLYTNMNVSSFDEAASALEEEDGFVALYEGERSFNIMVANPDNVLNDAAADWFMTNRFVDTNEKVFLAVNLSYPVSDLLQTLAEYYSGREGIVWTSVLIAAGCLAVMAAGFILSLLGAGWKEGRLTPVLLRIDRIPTEVALGIYMIAGTIFLIYFFSIKSWGTVLYGINGYPFGAVLAGSYLIFLSGCLSLARRIKCRTLWSNSVCRMLVKTWQQVRSARMISGLVLLVYVIFFALNFLFLLCFRRTGVLLVLIMDMAVLLYLLRDMVGKQSVWEGIHQISQGDLSYKIDISTLQGETYEMGKAVNEMGDGLQKAVDAIVKNERLKAELITNVSHDIKTPLTSIINYVDLLKRENLPGERANHYLEVLDQKSQRLRQLTEDLVEASKISSGNIELHMMRMQFQSMLSQALGEFEERLEEKQLLVKLDFPKEPVYIQADGRQLWRVLENLLGNIFKYAKENTSVEAVLTCSGGRAVFTLKNISREKITVEAQELSGRFVRGDKSRTTEGSGLGLSIAQSLTELMNGSFRLQAEGEEFSAILDFPVADAEREQPENSRPSGL</sequence>
<organism evidence="18 19">
    <name type="scientific">Candidatus Choladousia intestinavium</name>
    <dbReference type="NCBI Taxonomy" id="2840727"/>
    <lineage>
        <taxon>Bacteria</taxon>
        <taxon>Bacillati</taxon>
        <taxon>Bacillota</taxon>
        <taxon>Clostridia</taxon>
        <taxon>Lachnospirales</taxon>
        <taxon>Lachnospiraceae</taxon>
        <taxon>Lachnospiraceae incertae sedis</taxon>
        <taxon>Candidatus Choladousia</taxon>
    </lineage>
</organism>
<keyword evidence="9 18" id="KW-0418">Kinase</keyword>
<keyword evidence="12" id="KW-0902">Two-component regulatory system</keyword>
<evidence type="ECO:0000256" key="5">
    <source>
        <dbReference type="ARBA" id="ARBA00022553"/>
    </source>
</evidence>
<gene>
    <name evidence="18" type="ORF">IAB31_13430</name>
</gene>
<evidence type="ECO:0000256" key="3">
    <source>
        <dbReference type="ARBA" id="ARBA00012438"/>
    </source>
</evidence>
<keyword evidence="7 15" id="KW-0812">Transmembrane</keyword>
<keyword evidence="10" id="KW-0067">ATP-binding</keyword>
<comment type="caution">
    <text evidence="18">The sequence shown here is derived from an EMBL/GenBank/DDBJ whole genome shotgun (WGS) entry which is preliminary data.</text>
</comment>
<feature type="transmembrane region" description="Helical" evidence="15">
    <location>
        <begin position="317"/>
        <end position="343"/>
    </location>
</feature>
<evidence type="ECO:0000256" key="6">
    <source>
        <dbReference type="ARBA" id="ARBA00022679"/>
    </source>
</evidence>
<evidence type="ECO:0000259" key="16">
    <source>
        <dbReference type="PROSITE" id="PS50109"/>
    </source>
</evidence>
<dbReference type="EMBL" id="DVGK01000160">
    <property type="protein sequence ID" value="HIR14911.1"/>
    <property type="molecule type" value="Genomic_DNA"/>
</dbReference>
<accession>A0A9D1DAG1</accession>
<dbReference type="SUPFAM" id="SSF47384">
    <property type="entry name" value="Homodimeric domain of signal transducing histidine kinase"/>
    <property type="match status" value="1"/>
</dbReference>
<dbReference type="EC" id="2.7.13.3" evidence="3"/>
<feature type="domain" description="Histidine kinase" evidence="16">
    <location>
        <begin position="557"/>
        <end position="771"/>
    </location>
</feature>
<keyword evidence="4" id="KW-1003">Cell membrane</keyword>
<dbReference type="SUPFAM" id="SSF55874">
    <property type="entry name" value="ATPase domain of HSP90 chaperone/DNA topoisomerase II/histidine kinase"/>
    <property type="match status" value="1"/>
</dbReference>
<evidence type="ECO:0000256" key="15">
    <source>
        <dbReference type="SAM" id="Phobius"/>
    </source>
</evidence>
<feature type="coiled-coil region" evidence="14">
    <location>
        <begin position="586"/>
        <end position="613"/>
    </location>
</feature>
<dbReference type="SMART" id="SM00387">
    <property type="entry name" value="HATPase_c"/>
    <property type="match status" value="1"/>
</dbReference>
<keyword evidence="5" id="KW-0597">Phosphoprotein</keyword>
<dbReference type="GO" id="GO:0005886">
    <property type="term" value="C:plasma membrane"/>
    <property type="evidence" value="ECO:0007669"/>
    <property type="project" value="UniProtKB-SubCell"/>
</dbReference>
<evidence type="ECO:0000256" key="9">
    <source>
        <dbReference type="ARBA" id="ARBA00022777"/>
    </source>
</evidence>
<evidence type="ECO:0000256" key="4">
    <source>
        <dbReference type="ARBA" id="ARBA00022475"/>
    </source>
</evidence>
<dbReference type="InterPro" id="IPR003594">
    <property type="entry name" value="HATPase_dom"/>
</dbReference>
<dbReference type="PROSITE" id="PS50109">
    <property type="entry name" value="HIS_KIN"/>
    <property type="match status" value="1"/>
</dbReference>
<evidence type="ECO:0000313" key="18">
    <source>
        <dbReference type="EMBL" id="HIR14911.1"/>
    </source>
</evidence>
<dbReference type="GO" id="GO:0005524">
    <property type="term" value="F:ATP binding"/>
    <property type="evidence" value="ECO:0007669"/>
    <property type="project" value="UniProtKB-KW"/>
</dbReference>
<evidence type="ECO:0000256" key="14">
    <source>
        <dbReference type="SAM" id="Coils"/>
    </source>
</evidence>
<dbReference type="PROSITE" id="PS51257">
    <property type="entry name" value="PROKAR_LIPOPROTEIN"/>
    <property type="match status" value="1"/>
</dbReference>
<dbReference type="PROSITE" id="PS50885">
    <property type="entry name" value="HAMP"/>
    <property type="match status" value="1"/>
</dbReference>
<comment type="subcellular location">
    <subcellularLocation>
        <location evidence="2">Cell membrane</location>
        <topology evidence="2">Multi-pass membrane protein</topology>
    </subcellularLocation>
</comment>
<dbReference type="InterPro" id="IPR036097">
    <property type="entry name" value="HisK_dim/P_sf"/>
</dbReference>
<dbReference type="CDD" id="cd00082">
    <property type="entry name" value="HisKA"/>
    <property type="match status" value="1"/>
</dbReference>
<dbReference type="Gene3D" id="3.30.565.10">
    <property type="entry name" value="Histidine kinase-like ATPase, C-terminal domain"/>
    <property type="match status" value="1"/>
</dbReference>
<reference evidence="18" key="2">
    <citation type="journal article" date="2021" name="PeerJ">
        <title>Extensive microbial diversity within the chicken gut microbiome revealed by metagenomics and culture.</title>
        <authorList>
            <person name="Gilroy R."/>
            <person name="Ravi A."/>
            <person name="Getino M."/>
            <person name="Pursley I."/>
            <person name="Horton D.L."/>
            <person name="Alikhan N.F."/>
            <person name="Baker D."/>
            <person name="Gharbi K."/>
            <person name="Hall N."/>
            <person name="Watson M."/>
            <person name="Adriaenssens E.M."/>
            <person name="Foster-Nyarko E."/>
            <person name="Jarju S."/>
            <person name="Secka A."/>
            <person name="Antonio M."/>
            <person name="Oren A."/>
            <person name="Chaudhuri R.R."/>
            <person name="La Ragione R."/>
            <person name="Hildebrand F."/>
            <person name="Pallen M.J."/>
        </authorList>
    </citation>
    <scope>NUCLEOTIDE SEQUENCE</scope>
    <source>
        <strain evidence="18">ChiSjej4B22-8148</strain>
    </source>
</reference>
<dbReference type="AlphaFoldDB" id="A0A9D1DAG1"/>
<keyword evidence="8" id="KW-0547">Nucleotide-binding</keyword>
<feature type="domain" description="HAMP" evidence="17">
    <location>
        <begin position="500"/>
        <end position="542"/>
    </location>
</feature>
<dbReference type="PANTHER" id="PTHR45528">
    <property type="entry name" value="SENSOR HISTIDINE KINASE CPXA"/>
    <property type="match status" value="1"/>
</dbReference>